<protein>
    <submittedName>
        <fullName evidence="6">Cyclopropane-fatty-acyl-phospholipid synthase</fullName>
    </submittedName>
</protein>
<dbReference type="CDD" id="cd02440">
    <property type="entry name" value="AdoMet_MTases"/>
    <property type="match status" value="1"/>
</dbReference>
<organism evidence="6 7">
    <name type="scientific">Phlyctema vagabunda</name>
    <dbReference type="NCBI Taxonomy" id="108571"/>
    <lineage>
        <taxon>Eukaryota</taxon>
        <taxon>Fungi</taxon>
        <taxon>Dikarya</taxon>
        <taxon>Ascomycota</taxon>
        <taxon>Pezizomycotina</taxon>
        <taxon>Leotiomycetes</taxon>
        <taxon>Helotiales</taxon>
        <taxon>Dermateaceae</taxon>
        <taxon>Phlyctema</taxon>
    </lineage>
</organism>
<evidence type="ECO:0000256" key="4">
    <source>
        <dbReference type="ARBA" id="ARBA00022691"/>
    </source>
</evidence>
<accession>A0ABR4PVV0</accession>
<evidence type="ECO:0000256" key="5">
    <source>
        <dbReference type="ARBA" id="ARBA00023098"/>
    </source>
</evidence>
<dbReference type="Gene3D" id="3.40.50.150">
    <property type="entry name" value="Vaccinia Virus protein VP39"/>
    <property type="match status" value="1"/>
</dbReference>
<evidence type="ECO:0000313" key="6">
    <source>
        <dbReference type="EMBL" id="KAL3427471.1"/>
    </source>
</evidence>
<dbReference type="InterPro" id="IPR029063">
    <property type="entry name" value="SAM-dependent_MTases_sf"/>
</dbReference>
<evidence type="ECO:0000256" key="1">
    <source>
        <dbReference type="ARBA" id="ARBA00010815"/>
    </source>
</evidence>
<evidence type="ECO:0000256" key="2">
    <source>
        <dbReference type="ARBA" id="ARBA00022603"/>
    </source>
</evidence>
<sequence length="445" mass="50460">MEKFTEYISSSGTYYARSIVLNTLRRLQWGLLRINYTNQEGERETIQFGSQVGDVAIANVTVKDDKVWQRLCSNMDIGMSEAFMLNEVECDDLVALFTIYIKNKNALGVGPLFFQMIPRLQRILFGTSNTIENSLKNSISHYDTSNDLFAGFLSTDMNYSCPIWSPDDPSLPSNSETLEAAQQRKVHNIIHKANIQGSDHVLDIGCGWANLAIEAVRLTGCRVRGVMLSAVQKELAEERIKLTGYEDKIDICLCDYREIPPVEGGYDKIVSVEMLEHIGKEHLKTFFETITRLLKPGVGKMVVQGITVTNERRESKPNLDTFIDRYIFPGGYLPTAQMLLDSIHNGSKGKLEIRGLQSLGPHYIRALRLWREKFLANWEAAIKPALMRDNPKGGLVRKDELEPVKRKWEYYFSCCEAGFRTNMLGDCVITAQFRDNQDLFSGVPL</sequence>
<keyword evidence="2" id="KW-0489">Methyltransferase</keyword>
<dbReference type="EMBL" id="JBFCZG010000001">
    <property type="protein sequence ID" value="KAL3427471.1"/>
    <property type="molecule type" value="Genomic_DNA"/>
</dbReference>
<dbReference type="PIRSF" id="PIRSF003085">
    <property type="entry name" value="CMAS"/>
    <property type="match status" value="1"/>
</dbReference>
<dbReference type="InterPro" id="IPR050723">
    <property type="entry name" value="CFA/CMAS"/>
</dbReference>
<keyword evidence="3" id="KW-0808">Transferase</keyword>
<comment type="similarity">
    <text evidence="1">Belongs to the CFA/CMAS family.</text>
</comment>
<name>A0ABR4PVV0_9HELO</name>
<keyword evidence="4" id="KW-0949">S-adenosyl-L-methionine</keyword>
<evidence type="ECO:0000256" key="3">
    <source>
        <dbReference type="ARBA" id="ARBA00022679"/>
    </source>
</evidence>
<dbReference type="InterPro" id="IPR003333">
    <property type="entry name" value="CMAS"/>
</dbReference>
<dbReference type="PANTHER" id="PTHR43667:SF2">
    <property type="entry name" value="FATTY ACID C-METHYL TRANSFERASE"/>
    <property type="match status" value="1"/>
</dbReference>
<dbReference type="SUPFAM" id="SSF53335">
    <property type="entry name" value="S-adenosyl-L-methionine-dependent methyltransferases"/>
    <property type="match status" value="1"/>
</dbReference>
<keyword evidence="7" id="KW-1185">Reference proteome</keyword>
<dbReference type="Proteomes" id="UP001629113">
    <property type="component" value="Unassembled WGS sequence"/>
</dbReference>
<dbReference type="PANTHER" id="PTHR43667">
    <property type="entry name" value="CYCLOPROPANE-FATTY-ACYL-PHOSPHOLIPID SYNTHASE"/>
    <property type="match status" value="1"/>
</dbReference>
<comment type="caution">
    <text evidence="6">The sequence shown here is derived from an EMBL/GenBank/DDBJ whole genome shotgun (WGS) entry which is preliminary data.</text>
</comment>
<gene>
    <name evidence="6" type="ORF">PVAG01_00980</name>
</gene>
<dbReference type="Pfam" id="PF02353">
    <property type="entry name" value="CMAS"/>
    <property type="match status" value="1"/>
</dbReference>
<keyword evidence="5" id="KW-0443">Lipid metabolism</keyword>
<evidence type="ECO:0000313" key="7">
    <source>
        <dbReference type="Proteomes" id="UP001629113"/>
    </source>
</evidence>
<reference evidence="6 7" key="1">
    <citation type="submission" date="2024-06" db="EMBL/GenBank/DDBJ databases">
        <title>Complete genome of Phlyctema vagabunda strain 19-DSS-EL-015.</title>
        <authorList>
            <person name="Fiorenzani C."/>
        </authorList>
    </citation>
    <scope>NUCLEOTIDE SEQUENCE [LARGE SCALE GENOMIC DNA]</scope>
    <source>
        <strain evidence="6 7">19-DSS-EL-015</strain>
    </source>
</reference>
<proteinExistence type="inferred from homology"/>